<dbReference type="Proteomes" id="UP000552644">
    <property type="component" value="Unassembled WGS sequence"/>
</dbReference>
<evidence type="ECO:0000256" key="1">
    <source>
        <dbReference type="SAM" id="SignalP"/>
    </source>
</evidence>
<evidence type="ECO:0000313" key="2">
    <source>
        <dbReference type="EMBL" id="MBB4913801.1"/>
    </source>
</evidence>
<comment type="caution">
    <text evidence="2">The sequence shown here is derived from an EMBL/GenBank/DDBJ whole genome shotgun (WGS) entry which is preliminary data.</text>
</comment>
<evidence type="ECO:0000313" key="3">
    <source>
        <dbReference type="Proteomes" id="UP000552644"/>
    </source>
</evidence>
<proteinExistence type="predicted"/>
<protein>
    <submittedName>
        <fullName evidence="2">Uncharacterized protein</fullName>
    </submittedName>
</protein>
<reference evidence="2 3" key="1">
    <citation type="submission" date="2020-08" db="EMBL/GenBank/DDBJ databases">
        <title>Genomic Encyclopedia of Type Strains, Phase III (KMG-III): the genomes of soil and plant-associated and newly described type strains.</title>
        <authorList>
            <person name="Whitman W."/>
        </authorList>
    </citation>
    <scope>NUCLEOTIDE SEQUENCE [LARGE SCALE GENOMIC DNA]</scope>
    <source>
        <strain evidence="2 3">CECT 8840</strain>
    </source>
</reference>
<keyword evidence="3" id="KW-1185">Reference proteome</keyword>
<dbReference type="EMBL" id="JACHJP010000001">
    <property type="protein sequence ID" value="MBB4913801.1"/>
    <property type="molecule type" value="Genomic_DNA"/>
</dbReference>
<name>A0A7W7VKL4_9ACTN</name>
<keyword evidence="1" id="KW-0732">Signal</keyword>
<feature type="chain" id="PRO_5038689551" evidence="1">
    <location>
        <begin position="22"/>
        <end position="82"/>
    </location>
</feature>
<accession>A0A7W7VKL4</accession>
<gene>
    <name evidence="2" type="ORF">FHS44_000873</name>
</gene>
<sequence>MKIRRLHTALLTAALGTTVLAAPTAATAQTGSQIMWVGPFKTLKECNEYRDYTLAHPPYRFVDPCEYNTDLPRFGFYFLMGY</sequence>
<dbReference type="AlphaFoldDB" id="A0A7W7VKL4"/>
<feature type="signal peptide" evidence="1">
    <location>
        <begin position="1"/>
        <end position="21"/>
    </location>
</feature>
<organism evidence="2 3">
    <name type="scientific">Streptosporangium saharense</name>
    <dbReference type="NCBI Taxonomy" id="1706840"/>
    <lineage>
        <taxon>Bacteria</taxon>
        <taxon>Bacillati</taxon>
        <taxon>Actinomycetota</taxon>
        <taxon>Actinomycetes</taxon>
        <taxon>Streptosporangiales</taxon>
        <taxon>Streptosporangiaceae</taxon>
        <taxon>Streptosporangium</taxon>
    </lineage>
</organism>
<dbReference type="RefSeq" id="WP_184712533.1">
    <property type="nucleotide sequence ID" value="NZ_JACHJP010000001.1"/>
</dbReference>